<proteinExistence type="predicted"/>
<comment type="caution">
    <text evidence="1">The sequence shown here is derived from an EMBL/GenBank/DDBJ whole genome shotgun (WGS) entry which is preliminary data.</text>
</comment>
<name>A0ACA9LEG7_9GLOM</name>
<evidence type="ECO:0000313" key="1">
    <source>
        <dbReference type="EMBL" id="CAG8526074.1"/>
    </source>
</evidence>
<sequence>MASSKTISAKVALFLDFEMAIVSVATESDKTSMRVSNNAFQEGPGFMSCSPSSIGSSSASSGSSTRKHEQSSRPQSSQVGGSQLKVSSPGSLFKQAQEAQISWTACSNLSILYARKGGGRVLVLALASLGRIGVPFSPYFGRRRIGGGGRGVVLLGQVSIIGGDFFHDFLAEVSIEFIVGFSQLLGQQGFDL</sequence>
<feature type="non-terminal residue" evidence="1">
    <location>
        <position position="192"/>
    </location>
</feature>
<gene>
    <name evidence="1" type="ORF">RPERSI_LOCUS2925</name>
</gene>
<reference evidence="1" key="1">
    <citation type="submission" date="2021-06" db="EMBL/GenBank/DDBJ databases">
        <authorList>
            <person name="Kallberg Y."/>
            <person name="Tangrot J."/>
            <person name="Rosling A."/>
        </authorList>
    </citation>
    <scope>NUCLEOTIDE SEQUENCE</scope>
    <source>
        <strain evidence="1">MA461A</strain>
    </source>
</reference>
<dbReference type="EMBL" id="CAJVQC010003387">
    <property type="protein sequence ID" value="CAG8526074.1"/>
    <property type="molecule type" value="Genomic_DNA"/>
</dbReference>
<evidence type="ECO:0000313" key="2">
    <source>
        <dbReference type="Proteomes" id="UP000789920"/>
    </source>
</evidence>
<protein>
    <submittedName>
        <fullName evidence="1">3293_t:CDS:1</fullName>
    </submittedName>
</protein>
<keyword evidence="2" id="KW-1185">Reference proteome</keyword>
<dbReference type="Proteomes" id="UP000789920">
    <property type="component" value="Unassembled WGS sequence"/>
</dbReference>
<accession>A0ACA9LEG7</accession>
<organism evidence="1 2">
    <name type="scientific">Racocetra persica</name>
    <dbReference type="NCBI Taxonomy" id="160502"/>
    <lineage>
        <taxon>Eukaryota</taxon>
        <taxon>Fungi</taxon>
        <taxon>Fungi incertae sedis</taxon>
        <taxon>Mucoromycota</taxon>
        <taxon>Glomeromycotina</taxon>
        <taxon>Glomeromycetes</taxon>
        <taxon>Diversisporales</taxon>
        <taxon>Gigasporaceae</taxon>
        <taxon>Racocetra</taxon>
    </lineage>
</organism>